<dbReference type="Proteomes" id="UP000266673">
    <property type="component" value="Unassembled WGS sequence"/>
</dbReference>
<protein>
    <submittedName>
        <fullName evidence="1">Uncharacterized protein</fullName>
    </submittedName>
</protein>
<reference evidence="1 2" key="1">
    <citation type="submission" date="2018-06" db="EMBL/GenBank/DDBJ databases">
        <title>Comparative genomics reveals the genomic features of Rhizophagus irregularis, R. cerebriforme, R. diaphanum and Gigaspora rosea, and their symbiotic lifestyle signature.</title>
        <authorList>
            <person name="Morin E."/>
            <person name="San Clemente H."/>
            <person name="Chen E.C.H."/>
            <person name="De La Providencia I."/>
            <person name="Hainaut M."/>
            <person name="Kuo A."/>
            <person name="Kohler A."/>
            <person name="Murat C."/>
            <person name="Tang N."/>
            <person name="Roy S."/>
            <person name="Loubradou J."/>
            <person name="Henrissat B."/>
            <person name="Grigoriev I.V."/>
            <person name="Corradi N."/>
            <person name="Roux C."/>
            <person name="Martin F.M."/>
        </authorList>
    </citation>
    <scope>NUCLEOTIDE SEQUENCE [LARGE SCALE GENOMIC DNA]</scope>
    <source>
        <strain evidence="1 2">DAOM 194757</strain>
    </source>
</reference>
<sequence>MDNLDIEDECFDSLTEQREIKEEKVKIVMFVVYGSSDALVFGQNPLHYFTLLKEFKEQRINSEDELPNNWFEPSEPQKMISIDRM</sequence>
<evidence type="ECO:0000313" key="2">
    <source>
        <dbReference type="Proteomes" id="UP000266673"/>
    </source>
</evidence>
<dbReference type="AlphaFoldDB" id="A0A397W7X1"/>
<gene>
    <name evidence="1" type="ORF">C2G38_2239553</name>
</gene>
<name>A0A397W7X1_9GLOM</name>
<accession>A0A397W7X1</accession>
<comment type="caution">
    <text evidence="1">The sequence shown here is derived from an EMBL/GenBank/DDBJ whole genome shotgun (WGS) entry which is preliminary data.</text>
</comment>
<dbReference type="OrthoDB" id="2407818at2759"/>
<proteinExistence type="predicted"/>
<keyword evidence="2" id="KW-1185">Reference proteome</keyword>
<organism evidence="1 2">
    <name type="scientific">Gigaspora rosea</name>
    <dbReference type="NCBI Taxonomy" id="44941"/>
    <lineage>
        <taxon>Eukaryota</taxon>
        <taxon>Fungi</taxon>
        <taxon>Fungi incertae sedis</taxon>
        <taxon>Mucoromycota</taxon>
        <taxon>Glomeromycotina</taxon>
        <taxon>Glomeromycetes</taxon>
        <taxon>Diversisporales</taxon>
        <taxon>Gigasporaceae</taxon>
        <taxon>Gigaspora</taxon>
    </lineage>
</organism>
<evidence type="ECO:0000313" key="1">
    <source>
        <dbReference type="EMBL" id="RIB28413.1"/>
    </source>
</evidence>
<dbReference type="EMBL" id="QKWP01000067">
    <property type="protein sequence ID" value="RIB28413.1"/>
    <property type="molecule type" value="Genomic_DNA"/>
</dbReference>